<keyword evidence="11 12" id="KW-0407">Ion channel</keyword>
<protein>
    <submittedName>
        <fullName evidence="14">Sodium channel protein Nach-like isoform X1</fullName>
    </submittedName>
</protein>
<keyword evidence="15" id="KW-1185">Reference proteome</keyword>
<keyword evidence="5 12" id="KW-0812">Transmembrane</keyword>
<evidence type="ECO:0000256" key="9">
    <source>
        <dbReference type="ARBA" id="ARBA00023136"/>
    </source>
</evidence>
<keyword evidence="4 12" id="KW-0894">Sodium channel</keyword>
<dbReference type="AlphaFoldDB" id="A0ABD2C2V6"/>
<comment type="subcellular location">
    <subcellularLocation>
        <location evidence="1">Membrane</location>
        <topology evidence="1">Multi-pass membrane protein</topology>
    </subcellularLocation>
</comment>
<reference evidence="14 15" key="1">
    <citation type="journal article" date="2024" name="Ann. Entomol. Soc. Am.">
        <title>Genomic analyses of the southern and eastern yellowjacket wasps (Hymenoptera: Vespidae) reveal evolutionary signatures of social life.</title>
        <authorList>
            <person name="Catto M.A."/>
            <person name="Caine P.B."/>
            <person name="Orr S.E."/>
            <person name="Hunt B.G."/>
            <person name="Goodisman M.A.D."/>
        </authorList>
    </citation>
    <scope>NUCLEOTIDE SEQUENCE [LARGE SCALE GENOMIC DNA]</scope>
    <source>
        <strain evidence="14">232</strain>
        <tissue evidence="14">Head and thorax</tissue>
    </source>
</reference>
<evidence type="ECO:0000256" key="5">
    <source>
        <dbReference type="ARBA" id="ARBA00022692"/>
    </source>
</evidence>
<evidence type="ECO:0000256" key="4">
    <source>
        <dbReference type="ARBA" id="ARBA00022461"/>
    </source>
</evidence>
<evidence type="ECO:0000256" key="10">
    <source>
        <dbReference type="ARBA" id="ARBA00023201"/>
    </source>
</evidence>
<sequence length="567" mass="65861">MPKTIMVGYSTDEKIKKNVHNVKKIDDQMKSKNKSTLISTNANRKKRIVRKIFQDFTGSSSLHGVKYLGMQAIVTSYIGKFIWLCTMITGIVGPILFNQSADMMVKKLWQHLDENPKEFFIETLHAPIFLAAFPAITICPNVPTMLTTQMDLMQYIKLPANMSIEEAMFFIRYGAQITMQELNDERLNKFNAFLRENQWQLIDFLKILNPCETMIESCWWHKKKINCTNYIKQSYTNNGICCSYNYYLEHLMKYNIRFQEVPVLRTAHSGSNSGLTVIFNRDLFVEDKKTEKKNFVNSIKLLVYVHHTLSYPNAETVGYTLQKGEELMLSVQPVIKKKPSNLYHEYFNGILQSECISNLEKSKLRFFIEYEQSNCFVNCLITNIYDACGCLLYIYAPMANYTSLPICELEDTKCLYKYMNRKKSMNYDTCLCVNLCEDTTYQISSIKYLLKGTQLSVSPIYQHLSPSHTILNVYWKMDFFMTFRTKSTLVGWKNLAMMFTGHDNTIRNDLNSQQVDLFPAITGTWPSASLSTSSNVKLFITPSFYFDVVHDYHDALVIRRVLITNQQ</sequence>
<dbReference type="PANTHER" id="PTHR11690">
    <property type="entry name" value="AMILORIDE-SENSITIVE SODIUM CHANNEL-RELATED"/>
    <property type="match status" value="1"/>
</dbReference>
<organism evidence="14 15">
    <name type="scientific">Vespula maculifrons</name>
    <name type="common">Eastern yellow jacket</name>
    <name type="synonym">Wasp</name>
    <dbReference type="NCBI Taxonomy" id="7453"/>
    <lineage>
        <taxon>Eukaryota</taxon>
        <taxon>Metazoa</taxon>
        <taxon>Ecdysozoa</taxon>
        <taxon>Arthropoda</taxon>
        <taxon>Hexapoda</taxon>
        <taxon>Insecta</taxon>
        <taxon>Pterygota</taxon>
        <taxon>Neoptera</taxon>
        <taxon>Endopterygota</taxon>
        <taxon>Hymenoptera</taxon>
        <taxon>Apocrita</taxon>
        <taxon>Aculeata</taxon>
        <taxon>Vespoidea</taxon>
        <taxon>Vespidae</taxon>
        <taxon>Vespinae</taxon>
        <taxon>Vespula</taxon>
    </lineage>
</organism>
<dbReference type="PANTHER" id="PTHR11690:SF300">
    <property type="entry name" value="PICKPOCKET PROTEIN 19"/>
    <property type="match status" value="1"/>
</dbReference>
<dbReference type="Gene3D" id="2.60.470.10">
    <property type="entry name" value="Acid-sensing ion channels like domains"/>
    <property type="match status" value="1"/>
</dbReference>
<dbReference type="EMBL" id="JAYRBN010000061">
    <property type="protein sequence ID" value="KAL2739372.1"/>
    <property type="molecule type" value="Genomic_DNA"/>
</dbReference>
<keyword evidence="10 12" id="KW-0739">Sodium transport</keyword>
<gene>
    <name evidence="14" type="ORF">V1477_010761</name>
</gene>
<proteinExistence type="inferred from homology"/>
<evidence type="ECO:0000256" key="2">
    <source>
        <dbReference type="ARBA" id="ARBA00007193"/>
    </source>
</evidence>
<keyword evidence="6 13" id="KW-1133">Transmembrane helix</keyword>
<dbReference type="GO" id="GO:0016020">
    <property type="term" value="C:membrane"/>
    <property type="evidence" value="ECO:0007669"/>
    <property type="project" value="UniProtKB-SubCell"/>
</dbReference>
<name>A0ABD2C2V6_VESMC</name>
<keyword evidence="7" id="KW-0915">Sodium</keyword>
<evidence type="ECO:0000256" key="8">
    <source>
        <dbReference type="ARBA" id="ARBA00023065"/>
    </source>
</evidence>
<evidence type="ECO:0000256" key="11">
    <source>
        <dbReference type="ARBA" id="ARBA00023303"/>
    </source>
</evidence>
<evidence type="ECO:0000256" key="3">
    <source>
        <dbReference type="ARBA" id="ARBA00022448"/>
    </source>
</evidence>
<evidence type="ECO:0000256" key="7">
    <source>
        <dbReference type="ARBA" id="ARBA00023053"/>
    </source>
</evidence>
<dbReference type="GO" id="GO:0005272">
    <property type="term" value="F:sodium channel activity"/>
    <property type="evidence" value="ECO:0007669"/>
    <property type="project" value="UniProtKB-KW"/>
</dbReference>
<keyword evidence="9 13" id="KW-0472">Membrane</keyword>
<keyword evidence="8 12" id="KW-0406">Ion transport</keyword>
<keyword evidence="3 12" id="KW-0813">Transport</keyword>
<evidence type="ECO:0000313" key="14">
    <source>
        <dbReference type="EMBL" id="KAL2739372.1"/>
    </source>
</evidence>
<evidence type="ECO:0000256" key="13">
    <source>
        <dbReference type="SAM" id="Phobius"/>
    </source>
</evidence>
<accession>A0ABD2C2V6</accession>
<dbReference type="Proteomes" id="UP001607303">
    <property type="component" value="Unassembled WGS sequence"/>
</dbReference>
<comment type="similarity">
    <text evidence="2 12">Belongs to the amiloride-sensitive sodium channel (TC 1.A.6) family.</text>
</comment>
<evidence type="ECO:0000256" key="12">
    <source>
        <dbReference type="RuleBase" id="RU000679"/>
    </source>
</evidence>
<dbReference type="Pfam" id="PF00858">
    <property type="entry name" value="ASC"/>
    <property type="match status" value="1"/>
</dbReference>
<comment type="caution">
    <text evidence="14">The sequence shown here is derived from an EMBL/GenBank/DDBJ whole genome shotgun (WGS) entry which is preliminary data.</text>
</comment>
<feature type="transmembrane region" description="Helical" evidence="13">
    <location>
        <begin position="77"/>
        <end position="98"/>
    </location>
</feature>
<evidence type="ECO:0000256" key="6">
    <source>
        <dbReference type="ARBA" id="ARBA00022989"/>
    </source>
</evidence>
<evidence type="ECO:0000313" key="15">
    <source>
        <dbReference type="Proteomes" id="UP001607303"/>
    </source>
</evidence>
<evidence type="ECO:0000256" key="1">
    <source>
        <dbReference type="ARBA" id="ARBA00004141"/>
    </source>
</evidence>
<dbReference type="InterPro" id="IPR001873">
    <property type="entry name" value="ENaC"/>
</dbReference>